<evidence type="ECO:0000259" key="1">
    <source>
        <dbReference type="Pfam" id="PF08955"/>
    </source>
</evidence>
<comment type="caution">
    <text evidence="2">The sequence shown here is derived from an EMBL/GenBank/DDBJ whole genome shotgun (WGS) entry which is preliminary data.</text>
</comment>
<dbReference type="Proteomes" id="UP000028123">
    <property type="component" value="Unassembled WGS sequence"/>
</dbReference>
<reference evidence="2 3" key="1">
    <citation type="submission" date="2014-06" db="EMBL/GenBank/DDBJ databases">
        <title>Draft genome sequence of Paenibacillus sp. MSt1.</title>
        <authorList>
            <person name="Aw Y.K."/>
            <person name="Ong K.S."/>
            <person name="Gan H.M."/>
            <person name="Lee S.M."/>
        </authorList>
    </citation>
    <scope>NUCLEOTIDE SEQUENCE [LARGE SCALE GENOMIC DNA]</scope>
    <source>
        <strain evidence="2 3">MSt1</strain>
    </source>
</reference>
<evidence type="ECO:0000313" key="3">
    <source>
        <dbReference type="Proteomes" id="UP000028123"/>
    </source>
</evidence>
<dbReference type="eggNOG" id="ENOG5032U7R">
    <property type="taxonomic scope" value="Bacteria"/>
</dbReference>
<dbReference type="AlphaFoldDB" id="A0A081NWU8"/>
<keyword evidence="3" id="KW-1185">Reference proteome</keyword>
<proteinExistence type="predicted"/>
<gene>
    <name evidence="2" type="ORF">ET33_20215</name>
</gene>
<dbReference type="Pfam" id="PF08955">
    <property type="entry name" value="BofC_C"/>
    <property type="match status" value="1"/>
</dbReference>
<feature type="domain" description="Bypass of forespore C C-terminal" evidence="1">
    <location>
        <begin position="139"/>
        <end position="217"/>
    </location>
</feature>
<name>A0A081NWU8_9BACL</name>
<dbReference type="EMBL" id="JNVM01000030">
    <property type="protein sequence ID" value="KEQ22921.1"/>
    <property type="molecule type" value="Genomic_DNA"/>
</dbReference>
<organism evidence="2 3">
    <name type="scientific">Paenibacillus tyrfis</name>
    <dbReference type="NCBI Taxonomy" id="1501230"/>
    <lineage>
        <taxon>Bacteria</taxon>
        <taxon>Bacillati</taxon>
        <taxon>Bacillota</taxon>
        <taxon>Bacilli</taxon>
        <taxon>Bacillales</taxon>
        <taxon>Paenibacillaceae</taxon>
        <taxon>Paenibacillus</taxon>
    </lineage>
</organism>
<accession>A0A081NWU8</accession>
<dbReference type="RefSeq" id="WP_036689928.1">
    <property type="nucleotide sequence ID" value="NZ_JNVM01000030.1"/>
</dbReference>
<sequence length="234" mass="26338">MMLLGFWNQLKKQLKKKLRLKRRWLNLAVVLLAAGLFAAGAWMLRGSLYDKSSPQGQEQSVFSRAVEAYVQPEEEVRAMIKDLSGQRDAFVKKSYVCGEELQRIGIMNAADILAYHKTHPSMTVSLGNANRVYFIEKVDDLSPQCKNNAYFGLDAKGNLSLFEGVPGSGGQNVLRTFFQLNIRHLESSLPRETVKQLYQGVRIRDLADYNSVLSTLSDYAIEETEKAMQVTPSP</sequence>
<dbReference type="OrthoDB" id="2678751at2"/>
<evidence type="ECO:0000313" key="2">
    <source>
        <dbReference type="EMBL" id="KEQ22921.1"/>
    </source>
</evidence>
<dbReference type="InterPro" id="IPR038117">
    <property type="entry name" value="BofC_C_sf"/>
</dbReference>
<dbReference type="InterPro" id="IPR015050">
    <property type="entry name" value="BofC_C"/>
</dbReference>
<protein>
    <submittedName>
        <fullName evidence="2">Bypass-of-forespore protein C</fullName>
    </submittedName>
</protein>
<dbReference type="Gene3D" id="3.30.70.1740">
    <property type="entry name" value="Bypass-of-forespore C, C-terminal domain"/>
    <property type="match status" value="1"/>
</dbReference>